<dbReference type="SUPFAM" id="SSF51621">
    <property type="entry name" value="Phosphoenolpyruvate/pyruvate domain"/>
    <property type="match status" value="1"/>
</dbReference>
<dbReference type="GO" id="GO:0006107">
    <property type="term" value="P:oxaloacetate metabolic process"/>
    <property type="evidence" value="ECO:0007669"/>
    <property type="project" value="TreeGrafter"/>
</dbReference>
<dbReference type="Gene3D" id="3.20.20.60">
    <property type="entry name" value="Phosphoenolpyruvate-binding domains"/>
    <property type="match status" value="1"/>
</dbReference>
<evidence type="ECO:0000259" key="6">
    <source>
        <dbReference type="Pfam" id="PF03328"/>
    </source>
</evidence>
<sequence length="271" mass="31686">MLDSYFFIPGDKKKYIDKIESIPSDFLVVDLEDSVPVKSKGLAQELALKVAIKDNYYIRIPFFENRYTDEELKKLILHYEGRIAVPKVNDVDEIYRIKTLAPDLKLKMIILVETPRCLINIKEIFDQFSTDIHGVTFGSHDFCSLTGIKPTEENINTYKRDLVLYTKAYNVKFIDGVNLDLSNFSQFRKECVSAFEMGMEGKFLIHPMQLDKLKEIEYFTKDEMMEIKEVYEHIKSIPSDSIEVYKINGKVYEKPHLLRIKKIMSKLDPKK</sequence>
<evidence type="ECO:0000256" key="2">
    <source>
        <dbReference type="ARBA" id="ARBA00022723"/>
    </source>
</evidence>
<proteinExistence type="predicted"/>
<dbReference type="PIRSF" id="PIRSF015582">
    <property type="entry name" value="Cit_lyase_B"/>
    <property type="match status" value="1"/>
</dbReference>
<dbReference type="Pfam" id="PF03328">
    <property type="entry name" value="HpcH_HpaI"/>
    <property type="match status" value="1"/>
</dbReference>
<dbReference type="STRING" id="477690.SAMN05216474_1417"/>
<feature type="domain" description="HpcH/HpaI aldolase/citrate lyase" evidence="6">
    <location>
        <begin position="5"/>
        <end position="207"/>
    </location>
</feature>
<keyword evidence="2 5" id="KW-0479">Metal-binding</keyword>
<dbReference type="InterPro" id="IPR040442">
    <property type="entry name" value="Pyrv_kinase-like_dom_sf"/>
</dbReference>
<dbReference type="AlphaFoldDB" id="A0A1I6ZJP8"/>
<evidence type="ECO:0000256" key="3">
    <source>
        <dbReference type="ARBA" id="ARBA00022842"/>
    </source>
</evidence>
<accession>A0A1I6ZJP8</accession>
<reference evidence="7 8" key="1">
    <citation type="submission" date="2016-10" db="EMBL/GenBank/DDBJ databases">
        <authorList>
            <person name="de Groot N.N."/>
        </authorList>
    </citation>
    <scope>NUCLEOTIDE SEQUENCE [LARGE SCALE GENOMIC DNA]</scope>
    <source>
        <strain evidence="7 8">CGMCC 1.7005</strain>
    </source>
</reference>
<feature type="binding site" evidence="4">
    <location>
        <position position="113"/>
    </location>
    <ligand>
        <name>substrate</name>
    </ligand>
</feature>
<evidence type="ECO:0000256" key="4">
    <source>
        <dbReference type="PIRSR" id="PIRSR015582-1"/>
    </source>
</evidence>
<keyword evidence="8" id="KW-1185">Reference proteome</keyword>
<dbReference type="RefSeq" id="WP_090247666.1">
    <property type="nucleotide sequence ID" value="NZ_FPAS01000002.1"/>
</dbReference>
<evidence type="ECO:0000313" key="7">
    <source>
        <dbReference type="EMBL" id="SFT62890.1"/>
    </source>
</evidence>
<gene>
    <name evidence="7" type="ORF">SAMN05216474_1417</name>
</gene>
<dbReference type="OrthoDB" id="9786940at2"/>
<dbReference type="PANTHER" id="PTHR32308">
    <property type="entry name" value="LYASE BETA SUBUNIT, PUTATIVE (AFU_ORTHOLOGUE AFUA_4G13030)-RELATED"/>
    <property type="match status" value="1"/>
</dbReference>
<dbReference type="GO" id="GO:0000287">
    <property type="term" value="F:magnesium ion binding"/>
    <property type="evidence" value="ECO:0007669"/>
    <property type="project" value="TreeGrafter"/>
</dbReference>
<dbReference type="GO" id="GO:0016829">
    <property type="term" value="F:lyase activity"/>
    <property type="evidence" value="ECO:0007669"/>
    <property type="project" value="UniProtKB-KW"/>
</dbReference>
<feature type="binding site" evidence="5">
    <location>
        <position position="113"/>
    </location>
    <ligand>
        <name>Mg(2+)</name>
        <dbReference type="ChEBI" id="CHEBI:18420"/>
    </ligand>
</feature>
<evidence type="ECO:0000256" key="5">
    <source>
        <dbReference type="PIRSR" id="PIRSR015582-2"/>
    </source>
</evidence>
<dbReference type="PANTHER" id="PTHR32308:SF0">
    <property type="entry name" value="HPCH_HPAI ALDOLASE_CITRATE LYASE DOMAIN-CONTAINING PROTEIN"/>
    <property type="match status" value="1"/>
</dbReference>
<comment type="cofactor">
    <cofactor evidence="1">
        <name>Mg(2+)</name>
        <dbReference type="ChEBI" id="CHEBI:18420"/>
    </cofactor>
</comment>
<keyword evidence="3 5" id="KW-0460">Magnesium</keyword>
<name>A0A1I6ZJP8_9FLAO</name>
<dbReference type="EMBL" id="FPAS01000002">
    <property type="protein sequence ID" value="SFT62890.1"/>
    <property type="molecule type" value="Genomic_DNA"/>
</dbReference>
<organism evidence="7 8">
    <name type="scientific">Lishizhenia tianjinensis</name>
    <dbReference type="NCBI Taxonomy" id="477690"/>
    <lineage>
        <taxon>Bacteria</taxon>
        <taxon>Pseudomonadati</taxon>
        <taxon>Bacteroidota</taxon>
        <taxon>Flavobacteriia</taxon>
        <taxon>Flavobacteriales</taxon>
        <taxon>Crocinitomicaceae</taxon>
        <taxon>Lishizhenia</taxon>
    </lineage>
</organism>
<feature type="binding site" evidence="4">
    <location>
        <position position="59"/>
    </location>
    <ligand>
        <name>substrate</name>
    </ligand>
</feature>
<dbReference type="InterPro" id="IPR005000">
    <property type="entry name" value="Aldolase/citrate-lyase_domain"/>
</dbReference>
<evidence type="ECO:0000256" key="1">
    <source>
        <dbReference type="ARBA" id="ARBA00001946"/>
    </source>
</evidence>
<feature type="binding site" evidence="5">
    <location>
        <position position="141"/>
    </location>
    <ligand>
        <name>Mg(2+)</name>
        <dbReference type="ChEBI" id="CHEBI:18420"/>
    </ligand>
</feature>
<protein>
    <submittedName>
        <fullName evidence="7">Citrate lyase beta subunit</fullName>
    </submittedName>
</protein>
<dbReference type="Proteomes" id="UP000236454">
    <property type="component" value="Unassembled WGS sequence"/>
</dbReference>
<evidence type="ECO:0000313" key="8">
    <source>
        <dbReference type="Proteomes" id="UP000236454"/>
    </source>
</evidence>
<dbReference type="InterPro" id="IPR011206">
    <property type="entry name" value="Citrate_lyase_beta/mcl1/mcl2"/>
</dbReference>
<dbReference type="InterPro" id="IPR015813">
    <property type="entry name" value="Pyrv/PenolPyrv_kinase-like_dom"/>
</dbReference>
<keyword evidence="7" id="KW-0456">Lyase</keyword>